<dbReference type="KEGG" id="mets:DK389_21425"/>
<organism evidence="1 2">
    <name type="scientific">Methylobacterium durans</name>
    <dbReference type="NCBI Taxonomy" id="2202825"/>
    <lineage>
        <taxon>Bacteria</taxon>
        <taxon>Pseudomonadati</taxon>
        <taxon>Pseudomonadota</taxon>
        <taxon>Alphaproteobacteria</taxon>
        <taxon>Hyphomicrobiales</taxon>
        <taxon>Methylobacteriaceae</taxon>
        <taxon>Methylobacterium</taxon>
    </lineage>
</organism>
<dbReference type="AlphaFoldDB" id="A0A2U8WBC8"/>
<dbReference type="OrthoDB" id="9852491at2"/>
<evidence type="ECO:0000313" key="2">
    <source>
        <dbReference type="Proteomes" id="UP000245926"/>
    </source>
</evidence>
<protein>
    <recommendedName>
        <fullName evidence="3">DUF2946 domain-containing protein</fullName>
    </recommendedName>
</protein>
<dbReference type="Proteomes" id="UP000245926">
    <property type="component" value="Chromosome"/>
</dbReference>
<proteinExistence type="predicted"/>
<sequence length="117" mass="11917">MPGRMSWLRSRSLCVWFLTLALVAGFALHGVQTAHMKASMPVAAMQVPMPDGCDGCDEGGKASAACSLLCAGFVAIVPAAFGPRITGASFAYALADVAGTSLQGPPDPLPPKSPVLS</sequence>
<name>A0A2U8WBC8_9HYPH</name>
<reference evidence="2" key="1">
    <citation type="submission" date="2018-05" db="EMBL/GenBank/DDBJ databases">
        <title>Complete Genome Sequence of Methylobacterium sp. 17SD2-17.</title>
        <authorList>
            <person name="Srinivasan S."/>
        </authorList>
    </citation>
    <scope>NUCLEOTIDE SEQUENCE [LARGE SCALE GENOMIC DNA]</scope>
    <source>
        <strain evidence="2">17SD2-17</strain>
    </source>
</reference>
<gene>
    <name evidence="1" type="ORF">DK389_21425</name>
</gene>
<evidence type="ECO:0000313" key="1">
    <source>
        <dbReference type="EMBL" id="AWN42592.1"/>
    </source>
</evidence>
<dbReference type="EMBL" id="CP029550">
    <property type="protein sequence ID" value="AWN42592.1"/>
    <property type="molecule type" value="Genomic_DNA"/>
</dbReference>
<keyword evidence="2" id="KW-1185">Reference proteome</keyword>
<accession>A0A2U8WBC8</accession>
<evidence type="ECO:0008006" key="3">
    <source>
        <dbReference type="Google" id="ProtNLM"/>
    </source>
</evidence>